<name>A0A0L0DEL5_THETB</name>
<feature type="transmembrane region" description="Helical" evidence="1">
    <location>
        <begin position="81"/>
        <end position="102"/>
    </location>
</feature>
<feature type="transmembrane region" description="Helical" evidence="1">
    <location>
        <begin position="142"/>
        <end position="164"/>
    </location>
</feature>
<dbReference type="Proteomes" id="UP000054408">
    <property type="component" value="Unassembled WGS sequence"/>
</dbReference>
<evidence type="ECO:0000313" key="2">
    <source>
        <dbReference type="EMBL" id="KNC50571.1"/>
    </source>
</evidence>
<keyword evidence="1" id="KW-1133">Transmembrane helix</keyword>
<gene>
    <name evidence="2" type="ORF">AMSG_00732</name>
</gene>
<accession>A0A0L0DEL5</accession>
<dbReference type="RefSeq" id="XP_013762461.1">
    <property type="nucleotide sequence ID" value="XM_013907007.1"/>
</dbReference>
<dbReference type="AlphaFoldDB" id="A0A0L0DEL5"/>
<feature type="transmembrane region" description="Helical" evidence="1">
    <location>
        <begin position="184"/>
        <end position="206"/>
    </location>
</feature>
<protein>
    <submittedName>
        <fullName evidence="2">Uncharacterized protein</fullName>
    </submittedName>
</protein>
<feature type="transmembrane region" description="Helical" evidence="1">
    <location>
        <begin position="108"/>
        <end position="130"/>
    </location>
</feature>
<keyword evidence="1" id="KW-0472">Membrane</keyword>
<reference evidence="2 3" key="1">
    <citation type="submission" date="2010-05" db="EMBL/GenBank/DDBJ databases">
        <title>The Genome Sequence of Thecamonas trahens ATCC 50062.</title>
        <authorList>
            <consortium name="The Broad Institute Genome Sequencing Platform"/>
            <person name="Russ C."/>
            <person name="Cuomo C."/>
            <person name="Shea T."/>
            <person name="Young S.K."/>
            <person name="Zeng Q."/>
            <person name="Koehrsen M."/>
            <person name="Haas B."/>
            <person name="Borodovsky M."/>
            <person name="Guigo R."/>
            <person name="Alvarado L."/>
            <person name="Berlin A."/>
            <person name="Bochicchio J."/>
            <person name="Borenstein D."/>
            <person name="Chapman S."/>
            <person name="Chen Z."/>
            <person name="Freedman E."/>
            <person name="Gellesch M."/>
            <person name="Goldberg J."/>
            <person name="Griggs A."/>
            <person name="Gujja S."/>
            <person name="Heilman E."/>
            <person name="Heiman D."/>
            <person name="Hepburn T."/>
            <person name="Howarth C."/>
            <person name="Jen D."/>
            <person name="Larson L."/>
            <person name="Mehta T."/>
            <person name="Park D."/>
            <person name="Pearson M."/>
            <person name="Roberts A."/>
            <person name="Saif S."/>
            <person name="Shenoy N."/>
            <person name="Sisk P."/>
            <person name="Stolte C."/>
            <person name="Sykes S."/>
            <person name="Thomson T."/>
            <person name="Walk T."/>
            <person name="White J."/>
            <person name="Yandava C."/>
            <person name="Burger G."/>
            <person name="Gray M.W."/>
            <person name="Holland P.W.H."/>
            <person name="King N."/>
            <person name="Lang F.B.F."/>
            <person name="Roger A.J."/>
            <person name="Ruiz-Trillo I."/>
            <person name="Lander E."/>
            <person name="Nusbaum C."/>
        </authorList>
    </citation>
    <scope>NUCLEOTIDE SEQUENCE [LARGE SCALE GENOMIC DNA]</scope>
    <source>
        <strain evidence="2 3">ATCC 50062</strain>
    </source>
</reference>
<sequence>MASPPSYDGFEAASRPAVPPDYDTALLSPPDYDDIAYDHCYATGVDGLATSNRRLLNLGIDDAEGMRRVDQEAMHALRWRAGAFAAFLLVCNMAVIVASLAAGRSFGVFFAGNLASLVVFATGTALLFPLSPLTRIRVGQAYFLLLLTFTVLGLAACLVFAVIVPRRVTALCNVSNSKCKAESIAKYRAFAVMAVLTGAVLFTLAFTHYARLSFVHLVATERYYLDDAQASSLALHGPVRRLARFLPRYGRLWRRIKAGLAAAASPPLRCLAICLGGCAGAFEAVTGGIIDMFNLSEDAGVWCCVMFLCAWFWIALIVCILGSQFGCAMLELLLNLIQSL</sequence>
<keyword evidence="1" id="KW-0812">Transmembrane</keyword>
<feature type="transmembrane region" description="Helical" evidence="1">
    <location>
        <begin position="299"/>
        <end position="321"/>
    </location>
</feature>
<dbReference type="GeneID" id="25560523"/>
<evidence type="ECO:0000256" key="1">
    <source>
        <dbReference type="SAM" id="Phobius"/>
    </source>
</evidence>
<organism evidence="2 3">
    <name type="scientific">Thecamonas trahens ATCC 50062</name>
    <dbReference type="NCBI Taxonomy" id="461836"/>
    <lineage>
        <taxon>Eukaryota</taxon>
        <taxon>Apusozoa</taxon>
        <taxon>Apusomonadida</taxon>
        <taxon>Apusomonadidae</taxon>
        <taxon>Thecamonas</taxon>
    </lineage>
</organism>
<keyword evidence="3" id="KW-1185">Reference proteome</keyword>
<proteinExistence type="predicted"/>
<evidence type="ECO:0000313" key="3">
    <source>
        <dbReference type="Proteomes" id="UP000054408"/>
    </source>
</evidence>
<dbReference type="EMBL" id="GL349435">
    <property type="protein sequence ID" value="KNC50571.1"/>
    <property type="molecule type" value="Genomic_DNA"/>
</dbReference>
<feature type="transmembrane region" description="Helical" evidence="1">
    <location>
        <begin position="270"/>
        <end position="293"/>
    </location>
</feature>